<organism evidence="1 2">
    <name type="scientific">Anaerocolumna jejuensis DSM 15929</name>
    <dbReference type="NCBI Taxonomy" id="1121322"/>
    <lineage>
        <taxon>Bacteria</taxon>
        <taxon>Bacillati</taxon>
        <taxon>Bacillota</taxon>
        <taxon>Clostridia</taxon>
        <taxon>Lachnospirales</taxon>
        <taxon>Lachnospiraceae</taxon>
        <taxon>Anaerocolumna</taxon>
    </lineage>
</organism>
<name>A0A1M6YF97_9FIRM</name>
<dbReference type="EMBL" id="FRAC01000025">
    <property type="protein sequence ID" value="SHL16991.1"/>
    <property type="molecule type" value="Genomic_DNA"/>
</dbReference>
<protein>
    <submittedName>
        <fullName evidence="1">Uncharacterized protein</fullName>
    </submittedName>
</protein>
<gene>
    <name evidence="1" type="ORF">SAMN02745136_04246</name>
</gene>
<dbReference type="AlphaFoldDB" id="A0A1M6YF97"/>
<reference evidence="1 2" key="1">
    <citation type="submission" date="2016-11" db="EMBL/GenBank/DDBJ databases">
        <authorList>
            <person name="Jaros S."/>
            <person name="Januszkiewicz K."/>
            <person name="Wedrychowicz H."/>
        </authorList>
    </citation>
    <scope>NUCLEOTIDE SEQUENCE [LARGE SCALE GENOMIC DNA]</scope>
    <source>
        <strain evidence="1 2">DSM 15929</strain>
    </source>
</reference>
<evidence type="ECO:0000313" key="2">
    <source>
        <dbReference type="Proteomes" id="UP000184386"/>
    </source>
</evidence>
<proteinExistence type="predicted"/>
<dbReference type="RefSeq" id="WP_242962562.1">
    <property type="nucleotide sequence ID" value="NZ_FRAC01000025.1"/>
</dbReference>
<accession>A0A1M6YF97</accession>
<evidence type="ECO:0000313" key="1">
    <source>
        <dbReference type="EMBL" id="SHL16991.1"/>
    </source>
</evidence>
<sequence>MNDFIFQFAMYNPVTDTVEVNTGTGTALFIRCKDFNSTVMFDDPNDVVYLYHLAEEQPLTYAKFALSDDGLQDYVDAMNWFNY</sequence>
<keyword evidence="2" id="KW-1185">Reference proteome</keyword>
<dbReference type="Proteomes" id="UP000184386">
    <property type="component" value="Unassembled WGS sequence"/>
</dbReference>